<protein>
    <submittedName>
        <fullName evidence="1">L-ascorbate oxidase</fullName>
    </submittedName>
</protein>
<organism evidence="1 2">
    <name type="scientific">Streptomyces laurentii</name>
    <dbReference type="NCBI Taxonomy" id="39478"/>
    <lineage>
        <taxon>Bacteria</taxon>
        <taxon>Bacillati</taxon>
        <taxon>Actinomycetota</taxon>
        <taxon>Actinomycetes</taxon>
        <taxon>Kitasatosporales</taxon>
        <taxon>Streptomycetaceae</taxon>
        <taxon>Streptomyces</taxon>
    </lineage>
</organism>
<dbReference type="EMBL" id="AP017424">
    <property type="protein sequence ID" value="BAU85343.1"/>
    <property type="molecule type" value="Genomic_DNA"/>
</dbReference>
<dbReference type="AlphaFoldDB" id="A0A160P437"/>
<reference evidence="1 2" key="1">
    <citation type="journal article" date="2016" name="Genome Announc.">
        <title>Complete Genome Sequence of Thiostrepton-Producing Streptomyces laurentii ATCC 31255.</title>
        <authorList>
            <person name="Doi K."/>
            <person name="Fujino Y."/>
            <person name="Nagayoshi Y."/>
            <person name="Ohshima T."/>
            <person name="Ogata S."/>
        </authorList>
    </citation>
    <scope>NUCLEOTIDE SEQUENCE [LARGE SCALE GENOMIC DNA]</scope>
    <source>
        <strain evidence="1 2">ATCC 31255</strain>
    </source>
</reference>
<evidence type="ECO:0000313" key="1">
    <source>
        <dbReference type="EMBL" id="BAU85343.1"/>
    </source>
</evidence>
<gene>
    <name evidence="1" type="ORF">SLA_4455</name>
</gene>
<accession>A0A160P437</accession>
<proteinExistence type="predicted"/>
<dbReference type="Proteomes" id="UP000217676">
    <property type="component" value="Chromosome"/>
</dbReference>
<sequence length="93" mass="9657">MLPGAARTVLGVEDHETEARPAQVIAGGEAGLPAADDDHIDIERVVSAHVPAFSSRHLGFSASCLLGVGRCGHALGGGYRRAGPNFRRQARAT</sequence>
<dbReference type="KEGG" id="slau:SLA_4455"/>
<name>A0A160P437_STRLU</name>
<evidence type="ECO:0000313" key="2">
    <source>
        <dbReference type="Proteomes" id="UP000217676"/>
    </source>
</evidence>
<keyword evidence="2" id="KW-1185">Reference proteome</keyword>